<dbReference type="Pfam" id="PF04321">
    <property type="entry name" value="RmlD_sub_bind"/>
    <property type="match status" value="1"/>
</dbReference>
<sequence length="287" mass="30807">MRAVVVGSGGQLGSAMTHLAPTGAHVLGLSRADYDLATLTESDLTSLTTRFAGADVVINTSSYTAVDAAETDEEVAYAVNARAPELLAAAAREVGAHFVHISTDYVFGAGVPRRPLQIDDPKHPNTVYGASKLAGERAVLDAHPDAAIVRTAWLFTGDLQPHPDFVSTMLRLAREGVNPKVVNDQWGNPTCARDLATGLWALAYRRLSGTFHGASDSPTTWFEVARETFEACGADPERVQPCTTAEFPRPAARPEWSVLDTSTWHDADLPAFPEWRTAVRAAVSTKL</sequence>
<dbReference type="CDD" id="cd05254">
    <property type="entry name" value="dTDP_HR_like_SDR_e"/>
    <property type="match status" value="1"/>
</dbReference>
<evidence type="ECO:0000256" key="2">
    <source>
        <dbReference type="RuleBase" id="RU364082"/>
    </source>
</evidence>
<name>A0A7G5FH60_9CORY</name>
<gene>
    <name evidence="4" type="primary">rfbD</name>
    <name evidence="4" type="ORF">HW450_04320</name>
</gene>
<evidence type="ECO:0000259" key="3">
    <source>
        <dbReference type="Pfam" id="PF04321"/>
    </source>
</evidence>
<protein>
    <recommendedName>
        <fullName evidence="2">dTDP-4-dehydrorhamnose reductase</fullName>
        <ecNumber evidence="2">1.1.1.133</ecNumber>
    </recommendedName>
</protein>
<dbReference type="EC" id="1.1.1.133" evidence="2"/>
<dbReference type="InterPro" id="IPR029903">
    <property type="entry name" value="RmlD-like-bd"/>
</dbReference>
<dbReference type="GO" id="GO:0005829">
    <property type="term" value="C:cytosol"/>
    <property type="evidence" value="ECO:0007669"/>
    <property type="project" value="TreeGrafter"/>
</dbReference>
<proteinExistence type="inferred from homology"/>
<keyword evidence="2" id="KW-0521">NADP</keyword>
<keyword evidence="2 4" id="KW-0560">Oxidoreductase</keyword>
<dbReference type="PANTHER" id="PTHR10491">
    <property type="entry name" value="DTDP-4-DEHYDRORHAMNOSE REDUCTASE"/>
    <property type="match status" value="1"/>
</dbReference>
<dbReference type="GO" id="GO:0019305">
    <property type="term" value="P:dTDP-rhamnose biosynthetic process"/>
    <property type="evidence" value="ECO:0007669"/>
    <property type="project" value="UniProtKB-UniPathway"/>
</dbReference>
<evidence type="ECO:0000313" key="5">
    <source>
        <dbReference type="Proteomes" id="UP000515570"/>
    </source>
</evidence>
<accession>A0A7G5FH60</accession>
<dbReference type="NCBIfam" id="TIGR01214">
    <property type="entry name" value="rmlD"/>
    <property type="match status" value="1"/>
</dbReference>
<evidence type="ECO:0000313" key="4">
    <source>
        <dbReference type="EMBL" id="QMV85951.1"/>
    </source>
</evidence>
<dbReference type="InterPro" id="IPR036291">
    <property type="entry name" value="NAD(P)-bd_dom_sf"/>
</dbReference>
<dbReference type="InterPro" id="IPR005913">
    <property type="entry name" value="dTDP_dehydrorham_reduct"/>
</dbReference>
<keyword evidence="5" id="KW-1185">Reference proteome</keyword>
<organism evidence="4 5">
    <name type="scientific">Corynebacterium hindlerae</name>
    <dbReference type="NCBI Taxonomy" id="699041"/>
    <lineage>
        <taxon>Bacteria</taxon>
        <taxon>Bacillati</taxon>
        <taxon>Actinomycetota</taxon>
        <taxon>Actinomycetes</taxon>
        <taxon>Mycobacteriales</taxon>
        <taxon>Corynebacteriaceae</taxon>
        <taxon>Corynebacterium</taxon>
    </lineage>
</organism>
<dbReference type="SUPFAM" id="SSF51735">
    <property type="entry name" value="NAD(P)-binding Rossmann-fold domains"/>
    <property type="match status" value="1"/>
</dbReference>
<dbReference type="UniPathway" id="UPA00124"/>
<dbReference type="Gene3D" id="3.90.25.10">
    <property type="entry name" value="UDP-galactose 4-epimerase, domain 1"/>
    <property type="match status" value="1"/>
</dbReference>
<comment type="pathway">
    <text evidence="2">Carbohydrate biosynthesis; dTDP-L-rhamnose biosynthesis.</text>
</comment>
<evidence type="ECO:0000256" key="1">
    <source>
        <dbReference type="ARBA" id="ARBA00010944"/>
    </source>
</evidence>
<dbReference type="AlphaFoldDB" id="A0A7G5FH60"/>
<dbReference type="Proteomes" id="UP000515570">
    <property type="component" value="Chromosome"/>
</dbReference>
<dbReference type="RefSeq" id="WP_182386766.1">
    <property type="nucleotide sequence ID" value="NZ_CP059833.1"/>
</dbReference>
<dbReference type="GO" id="GO:0008831">
    <property type="term" value="F:dTDP-4-dehydrorhamnose reductase activity"/>
    <property type="evidence" value="ECO:0007669"/>
    <property type="project" value="UniProtKB-EC"/>
</dbReference>
<dbReference type="EMBL" id="CP059833">
    <property type="protein sequence ID" value="QMV85951.1"/>
    <property type="molecule type" value="Genomic_DNA"/>
</dbReference>
<dbReference type="Gene3D" id="3.40.50.720">
    <property type="entry name" value="NAD(P)-binding Rossmann-like Domain"/>
    <property type="match status" value="1"/>
</dbReference>
<comment type="similarity">
    <text evidence="1 2">Belongs to the dTDP-4-dehydrorhamnose reductase family.</text>
</comment>
<reference evidence="4 5" key="1">
    <citation type="submission" date="2020-07" db="EMBL/GenBank/DDBJ databases">
        <title>non toxigenic Corynebacterium sp. nov from a clinical source.</title>
        <authorList>
            <person name="Bernier A.-M."/>
            <person name="Bernard K."/>
        </authorList>
    </citation>
    <scope>NUCLEOTIDE SEQUENCE [LARGE SCALE GENOMIC DNA]</scope>
    <source>
        <strain evidence="5">NML 93-0612</strain>
    </source>
</reference>
<comment type="function">
    <text evidence="2">Catalyzes the reduction of dTDP-6-deoxy-L-lyxo-4-hexulose to yield dTDP-L-rhamnose.</text>
</comment>
<dbReference type="PANTHER" id="PTHR10491:SF4">
    <property type="entry name" value="METHIONINE ADENOSYLTRANSFERASE 2 SUBUNIT BETA"/>
    <property type="match status" value="1"/>
</dbReference>
<feature type="domain" description="RmlD-like substrate binding" evidence="3">
    <location>
        <begin position="1"/>
        <end position="284"/>
    </location>
</feature>